<dbReference type="InterPro" id="IPR036689">
    <property type="entry name" value="ESAT-6-like_sf"/>
</dbReference>
<dbReference type="InterPro" id="IPR010310">
    <property type="entry name" value="T7SS_ESAT-6-like"/>
</dbReference>
<keyword evidence="2" id="KW-1185">Reference proteome</keyword>
<organism evidence="1 2">
    <name type="scientific">Nonomuraea longispora</name>
    <dbReference type="NCBI Taxonomy" id="1848320"/>
    <lineage>
        <taxon>Bacteria</taxon>
        <taxon>Bacillati</taxon>
        <taxon>Actinomycetota</taxon>
        <taxon>Actinomycetes</taxon>
        <taxon>Streptosporangiales</taxon>
        <taxon>Streptosporangiaceae</taxon>
        <taxon>Nonomuraea</taxon>
    </lineage>
</organism>
<evidence type="ECO:0000313" key="1">
    <source>
        <dbReference type="EMBL" id="TDC02129.1"/>
    </source>
</evidence>
<reference evidence="1 2" key="1">
    <citation type="submission" date="2019-02" db="EMBL/GenBank/DDBJ databases">
        <title>Draft genome sequences of novel Actinobacteria.</title>
        <authorList>
            <person name="Sahin N."/>
            <person name="Ay H."/>
            <person name="Saygin H."/>
        </authorList>
    </citation>
    <scope>NUCLEOTIDE SEQUENCE [LARGE SCALE GENOMIC DNA]</scope>
    <source>
        <strain evidence="1 2">KC201</strain>
    </source>
</reference>
<dbReference type="Pfam" id="PF06013">
    <property type="entry name" value="WXG100"/>
    <property type="match status" value="1"/>
</dbReference>
<dbReference type="OrthoDB" id="4554345at2"/>
<dbReference type="AlphaFoldDB" id="A0A4R4N0I6"/>
<proteinExistence type="predicted"/>
<evidence type="ECO:0000313" key="2">
    <source>
        <dbReference type="Proteomes" id="UP000295157"/>
    </source>
</evidence>
<comment type="caution">
    <text evidence="1">The sequence shown here is derived from an EMBL/GenBank/DDBJ whole genome shotgun (WGS) entry which is preliminary data.</text>
</comment>
<protein>
    <submittedName>
        <fullName evidence="1">WXG100 family type VII secretion target</fullName>
    </submittedName>
</protein>
<dbReference type="Gene3D" id="1.10.287.1060">
    <property type="entry name" value="ESAT-6-like"/>
    <property type="match status" value="1"/>
</dbReference>
<name>A0A4R4N0I6_9ACTN</name>
<dbReference type="SUPFAM" id="SSF140453">
    <property type="entry name" value="EsxAB dimer-like"/>
    <property type="match status" value="1"/>
</dbReference>
<accession>A0A4R4N0I6</accession>
<gene>
    <name evidence="1" type="ORF">E1267_30090</name>
</gene>
<dbReference type="Proteomes" id="UP000295157">
    <property type="component" value="Unassembled WGS sequence"/>
</dbReference>
<dbReference type="EMBL" id="SMJZ01000141">
    <property type="protein sequence ID" value="TDC02129.1"/>
    <property type="molecule type" value="Genomic_DNA"/>
</dbReference>
<sequence length="141" mass="15282">MLQICYTFLSGHLLTEWRLVLVCVLKTKYLEVSVVDFYGASPGQITKASAHVVDTAQYIEGLRVATETTANGLLNTGWLGPAAAKFRVAMANWDASMRAVRTDLEGIADKMGVNSVVYSATDQDVEAGVGRVENLINVDVK</sequence>